<dbReference type="InterPro" id="IPR013824">
    <property type="entry name" value="Topo_IA_cen_sub1"/>
</dbReference>
<evidence type="ECO:0000256" key="3">
    <source>
        <dbReference type="ARBA" id="ARBA00012891"/>
    </source>
</evidence>
<keyword evidence="4" id="KW-0799">Topoisomerase</keyword>
<dbReference type="PANTHER" id="PTHR11390:SF21">
    <property type="entry name" value="DNA TOPOISOMERASE 3-ALPHA"/>
    <property type="match status" value="1"/>
</dbReference>
<dbReference type="GO" id="GO:0006310">
    <property type="term" value="P:DNA recombination"/>
    <property type="evidence" value="ECO:0007669"/>
    <property type="project" value="TreeGrafter"/>
</dbReference>
<dbReference type="SMART" id="SM00436">
    <property type="entry name" value="TOP1Bc"/>
    <property type="match status" value="1"/>
</dbReference>
<evidence type="ECO:0000256" key="2">
    <source>
        <dbReference type="ARBA" id="ARBA00009446"/>
    </source>
</evidence>
<dbReference type="Gene3D" id="1.10.460.10">
    <property type="entry name" value="Topoisomerase I, domain 2"/>
    <property type="match status" value="1"/>
</dbReference>
<reference evidence="12" key="1">
    <citation type="submission" date="2022-01" db="EMBL/GenBank/DDBJ databases">
        <title>Collection of gut derived symbiotic bacterial strains cultured from healthy donors.</title>
        <authorList>
            <person name="Lin H."/>
            <person name="Kohout C."/>
            <person name="Waligurski E."/>
            <person name="Pamer E.G."/>
        </authorList>
    </citation>
    <scope>NUCLEOTIDE SEQUENCE</scope>
    <source>
        <strain evidence="12">DFI.5.49</strain>
    </source>
</reference>
<dbReference type="InterPro" id="IPR013826">
    <property type="entry name" value="Topo_IA_cen_sub3"/>
</dbReference>
<evidence type="ECO:0000256" key="1">
    <source>
        <dbReference type="ARBA" id="ARBA00000213"/>
    </source>
</evidence>
<dbReference type="Gene3D" id="1.10.290.10">
    <property type="entry name" value="Topoisomerase I, domain 4"/>
    <property type="match status" value="1"/>
</dbReference>
<dbReference type="PROSITE" id="PS52039">
    <property type="entry name" value="TOPO_IA_2"/>
    <property type="match status" value="1"/>
</dbReference>
<dbReference type="CDD" id="cd00186">
    <property type="entry name" value="TOP1Ac"/>
    <property type="match status" value="1"/>
</dbReference>
<evidence type="ECO:0000313" key="13">
    <source>
        <dbReference type="Proteomes" id="UP001199915"/>
    </source>
</evidence>
<comment type="similarity">
    <text evidence="2">Belongs to the type IA topoisomerase family.</text>
</comment>
<dbReference type="InterPro" id="IPR023405">
    <property type="entry name" value="Topo_IA_core_domain"/>
</dbReference>
<dbReference type="InterPro" id="IPR023406">
    <property type="entry name" value="Topo_IA_AS"/>
</dbReference>
<dbReference type="AlphaFoldDB" id="A0AAE3EYB3"/>
<gene>
    <name evidence="12" type="ORF">L0N21_01215</name>
</gene>
<dbReference type="InterPro" id="IPR000380">
    <property type="entry name" value="Topo_IA"/>
</dbReference>
<evidence type="ECO:0000256" key="8">
    <source>
        <dbReference type="ARBA" id="ARBA00031985"/>
    </source>
</evidence>
<evidence type="ECO:0000256" key="4">
    <source>
        <dbReference type="ARBA" id="ARBA00023029"/>
    </source>
</evidence>
<dbReference type="EMBL" id="JAKNFS010000002">
    <property type="protein sequence ID" value="MCG4764147.1"/>
    <property type="molecule type" value="Genomic_DNA"/>
</dbReference>
<evidence type="ECO:0000256" key="10">
    <source>
        <dbReference type="ARBA" id="ARBA00032877"/>
    </source>
</evidence>
<dbReference type="InterPro" id="IPR013497">
    <property type="entry name" value="Topo_IA_cen"/>
</dbReference>
<organism evidence="12 13">
    <name type="scientific">Fusicatenibacter saccharivorans</name>
    <dbReference type="NCBI Taxonomy" id="1150298"/>
    <lineage>
        <taxon>Bacteria</taxon>
        <taxon>Bacillati</taxon>
        <taxon>Bacillota</taxon>
        <taxon>Clostridia</taxon>
        <taxon>Lachnospirales</taxon>
        <taxon>Lachnospiraceae</taxon>
        <taxon>Fusicatenibacter</taxon>
    </lineage>
</organism>
<protein>
    <recommendedName>
        <fullName evidence="3">DNA topoisomerase</fullName>
        <ecNumber evidence="3">5.6.2.1</ecNumber>
    </recommendedName>
    <alternativeName>
        <fullName evidence="10">Omega-protein</fullName>
    </alternativeName>
    <alternativeName>
        <fullName evidence="9">Relaxing enzyme</fullName>
    </alternativeName>
    <alternativeName>
        <fullName evidence="7">Swivelase</fullName>
    </alternativeName>
    <alternativeName>
        <fullName evidence="8">Untwisting enzyme</fullName>
    </alternativeName>
</protein>
<dbReference type="SMART" id="SM00437">
    <property type="entry name" value="TOP1Ac"/>
    <property type="match status" value="1"/>
</dbReference>
<name>A0AAE3EYB3_9FIRM</name>
<dbReference type="GO" id="GO:0006281">
    <property type="term" value="P:DNA repair"/>
    <property type="evidence" value="ECO:0007669"/>
    <property type="project" value="TreeGrafter"/>
</dbReference>
<dbReference type="Gene3D" id="2.70.20.10">
    <property type="entry name" value="Topoisomerase I, domain 3"/>
    <property type="match status" value="1"/>
</dbReference>
<evidence type="ECO:0000256" key="6">
    <source>
        <dbReference type="ARBA" id="ARBA00023235"/>
    </source>
</evidence>
<dbReference type="Pfam" id="PF13342">
    <property type="entry name" value="Toprim_Crpt"/>
    <property type="match status" value="2"/>
</dbReference>
<dbReference type="PRINTS" id="PR00417">
    <property type="entry name" value="PRTPISMRASEI"/>
</dbReference>
<dbReference type="Pfam" id="PF01131">
    <property type="entry name" value="Topoisom_bac"/>
    <property type="match status" value="1"/>
</dbReference>
<dbReference type="InterPro" id="IPR006171">
    <property type="entry name" value="TOPRIM_dom"/>
</dbReference>
<evidence type="ECO:0000256" key="9">
    <source>
        <dbReference type="ARBA" id="ARBA00032235"/>
    </source>
</evidence>
<dbReference type="SUPFAM" id="SSF56712">
    <property type="entry name" value="Prokaryotic type I DNA topoisomerase"/>
    <property type="match status" value="1"/>
</dbReference>
<dbReference type="Pfam" id="PF01751">
    <property type="entry name" value="Toprim"/>
    <property type="match status" value="1"/>
</dbReference>
<feature type="domain" description="Topo IA-type catalytic" evidence="11">
    <location>
        <begin position="178"/>
        <end position="611"/>
    </location>
</feature>
<evidence type="ECO:0000259" key="11">
    <source>
        <dbReference type="PROSITE" id="PS52039"/>
    </source>
</evidence>
<dbReference type="GO" id="GO:0006265">
    <property type="term" value="P:DNA topological change"/>
    <property type="evidence" value="ECO:0007669"/>
    <property type="project" value="InterPro"/>
</dbReference>
<dbReference type="GO" id="GO:0003917">
    <property type="term" value="F:DNA topoisomerase type I (single strand cut, ATP-independent) activity"/>
    <property type="evidence" value="ECO:0007669"/>
    <property type="project" value="UniProtKB-EC"/>
</dbReference>
<dbReference type="PROSITE" id="PS00396">
    <property type="entry name" value="TOPO_IA_1"/>
    <property type="match status" value="1"/>
</dbReference>
<dbReference type="GO" id="GO:0043597">
    <property type="term" value="C:cytoplasmic replication fork"/>
    <property type="evidence" value="ECO:0007669"/>
    <property type="project" value="TreeGrafter"/>
</dbReference>
<dbReference type="InterPro" id="IPR003601">
    <property type="entry name" value="Topo_IA_2"/>
</dbReference>
<dbReference type="RefSeq" id="WP_238032703.1">
    <property type="nucleotide sequence ID" value="NZ_JAKNFS010000002.1"/>
</dbReference>
<evidence type="ECO:0000256" key="5">
    <source>
        <dbReference type="ARBA" id="ARBA00023125"/>
    </source>
</evidence>
<accession>A0AAE3EYB3</accession>
<dbReference type="EC" id="5.6.2.1" evidence="3"/>
<sequence>MIAIYAEKPDMGTKIAAALFGIPLENGVVVTFSQLEKYERQIKAQRTKNGYFKIRYQGQEAYVTWGYGHMCTLKELPDIDIRYQNWKNIPLPYIPDHYELKLLGNNTKQYNVIKNIFNKANHIICATDSDREGDLIMDYLYRYMQCKTPYSRAIFYEQSQESFQKAFLPENLVSSTGRLSVIESGRARSTGDFIVGMNLTVACTLKYPNNGVLSIGRVQTAVLNMIVQRENEIHNFKPTPYFVLQGKFATQKGIQYIGTHVSQKIPNAQEAHKLLSKLQNGSHVGVIFNLNTEQIKKKKPYLYDLSTLQMDANKKYGFSLSKTLSLAQKLYENGYITYPRTDSVYLPDDMGEEMQRTIDHLMSLTVYSEYNTGRRVDPLDRHYFDSHKVSSHYAIVPTPKAGMPTGDEGKLYDLIARSVICMLFPDAVFNKTKFQTVVENEVFETTGMTLVSAGFLAVLGVPKDKIIPNVKNGESVTADFEALKKETEPPKRYTDATLLNAMINCGKTLEDEELRRLMAGKPGERPLGLGRPSSQASIVQTLEDRQYIEKKGKTIIPTTKGINLIACFPVQELKSAVMTAQWEKRLDDIENGMDSYESFLSDLQASVRNWTNQVITAPINPILGAGKEGKMTDYTCPICGKKMEEYLNMYGCSGHKEKTCDFKVPKKVCGVTLKAADLDSLFKNGQTQTIKGFVSKEKKKFNARLIVDRESGKVKFYFPPAEETELTCPFCNKSLKKYDWGYACPDRSGCGFHLGTNVCKHELTEDEVRQILVDGRTANYISFVSKKGNKFRAAIVLDRDSKQTKFETEEW</sequence>
<dbReference type="Proteomes" id="UP001199915">
    <property type="component" value="Unassembled WGS sequence"/>
</dbReference>
<dbReference type="InterPro" id="IPR025589">
    <property type="entry name" value="Toprim_C_rpt"/>
</dbReference>
<proteinExistence type="inferred from homology"/>
<dbReference type="SMART" id="SM00493">
    <property type="entry name" value="TOPRIM"/>
    <property type="match status" value="1"/>
</dbReference>
<dbReference type="InterPro" id="IPR013825">
    <property type="entry name" value="Topo_IA_cen_sub2"/>
</dbReference>
<dbReference type="InterPro" id="IPR003602">
    <property type="entry name" value="Topo_IA_DNA-bd_dom"/>
</dbReference>
<evidence type="ECO:0000256" key="7">
    <source>
        <dbReference type="ARBA" id="ARBA00030003"/>
    </source>
</evidence>
<evidence type="ECO:0000313" key="12">
    <source>
        <dbReference type="EMBL" id="MCG4764147.1"/>
    </source>
</evidence>
<dbReference type="GO" id="GO:0003677">
    <property type="term" value="F:DNA binding"/>
    <property type="evidence" value="ECO:0007669"/>
    <property type="project" value="UniProtKB-KW"/>
</dbReference>
<comment type="caution">
    <text evidence="12">The sequence shown here is derived from an EMBL/GenBank/DDBJ whole genome shotgun (WGS) entry which is preliminary data.</text>
</comment>
<dbReference type="Gene3D" id="3.40.50.140">
    <property type="match status" value="1"/>
</dbReference>
<keyword evidence="6 12" id="KW-0413">Isomerase</keyword>
<dbReference type="PANTHER" id="PTHR11390">
    <property type="entry name" value="PROKARYOTIC DNA TOPOISOMERASE"/>
    <property type="match status" value="1"/>
</dbReference>
<keyword evidence="5" id="KW-0238">DNA-binding</keyword>
<comment type="catalytic activity">
    <reaction evidence="1">
        <text>ATP-independent breakage of single-stranded DNA, followed by passage and rejoining.</text>
        <dbReference type="EC" id="5.6.2.1"/>
    </reaction>
</comment>